<dbReference type="Gene3D" id="1.10.580.10">
    <property type="entry name" value="Citrate Synthase, domain 1"/>
    <property type="match status" value="1"/>
</dbReference>
<protein>
    <submittedName>
        <fullName evidence="3">Uncharacterized protein</fullName>
    </submittedName>
</protein>
<dbReference type="PANTHER" id="PTHR11739:SF15">
    <property type="entry name" value="CITRATE SYNTHASE 3, MITOCHONDRIAL"/>
    <property type="match status" value="1"/>
</dbReference>
<accession>A0ABQ9FYX8</accession>
<evidence type="ECO:0000256" key="2">
    <source>
        <dbReference type="SAM" id="MobiDB-lite"/>
    </source>
</evidence>
<dbReference type="SUPFAM" id="SSF48256">
    <property type="entry name" value="Citrate synthase"/>
    <property type="match status" value="1"/>
</dbReference>
<dbReference type="InterPro" id="IPR002020">
    <property type="entry name" value="Citrate_synthase"/>
</dbReference>
<evidence type="ECO:0000313" key="4">
    <source>
        <dbReference type="Proteomes" id="UP001159363"/>
    </source>
</evidence>
<name>A0ABQ9FYX8_9NEOP</name>
<dbReference type="EMBL" id="JARBHB010000872">
    <property type="protein sequence ID" value="KAJ8865464.1"/>
    <property type="molecule type" value="Genomic_DNA"/>
</dbReference>
<organism evidence="3 4">
    <name type="scientific">Dryococelus australis</name>
    <dbReference type="NCBI Taxonomy" id="614101"/>
    <lineage>
        <taxon>Eukaryota</taxon>
        <taxon>Metazoa</taxon>
        <taxon>Ecdysozoa</taxon>
        <taxon>Arthropoda</taxon>
        <taxon>Hexapoda</taxon>
        <taxon>Insecta</taxon>
        <taxon>Pterygota</taxon>
        <taxon>Neoptera</taxon>
        <taxon>Polyneoptera</taxon>
        <taxon>Phasmatodea</taxon>
        <taxon>Verophasmatodea</taxon>
        <taxon>Anareolatae</taxon>
        <taxon>Phasmatidae</taxon>
        <taxon>Eurycanthinae</taxon>
        <taxon>Dryococelus</taxon>
    </lineage>
</organism>
<comment type="caution">
    <text evidence="3">The sequence shown here is derived from an EMBL/GenBank/DDBJ whole genome shotgun (WGS) entry which is preliminary data.</text>
</comment>
<feature type="region of interest" description="Disordered" evidence="2">
    <location>
        <begin position="162"/>
        <end position="197"/>
    </location>
</feature>
<keyword evidence="1" id="KW-0809">Transit peptide</keyword>
<sequence length="276" mass="30112">MRKSGSRSTPWAPEAAKHPVHMHYQAHVRYPGSCTPRPGNRRSGAPLVTISEAMTQSPRSAVPVFPAGFLAQGLAQGAIPAKAALLKQVKSRADVVIGDVKVAQVLGGMRGLRSMVWEGSHLDANEGIRFHGKTIADCQRILPKHNGEGEMKPEAMFWSCSPANRRPRAAPTSSRPSWPPRESSPSTSRPCSRTCPRSPHPMTQFVMGVAALNTDSVFAKAYERGVISATTGIRLRRLRDAAGEAAGHCRPHFPELTTARAPIPRWRRLTRLRTGR</sequence>
<proteinExistence type="predicted"/>
<evidence type="ECO:0000256" key="1">
    <source>
        <dbReference type="ARBA" id="ARBA00022946"/>
    </source>
</evidence>
<dbReference type="InterPro" id="IPR016142">
    <property type="entry name" value="Citrate_synth-like_lrg_a-sub"/>
</dbReference>
<evidence type="ECO:0000313" key="3">
    <source>
        <dbReference type="EMBL" id="KAJ8865464.1"/>
    </source>
</evidence>
<dbReference type="Proteomes" id="UP001159363">
    <property type="component" value="Unassembled WGS sequence"/>
</dbReference>
<dbReference type="PANTHER" id="PTHR11739">
    <property type="entry name" value="CITRATE SYNTHASE"/>
    <property type="match status" value="1"/>
</dbReference>
<keyword evidence="4" id="KW-1185">Reference proteome</keyword>
<gene>
    <name evidence="3" type="ORF">PR048_033792</name>
</gene>
<dbReference type="InterPro" id="IPR036969">
    <property type="entry name" value="Citrate_synthase_sf"/>
</dbReference>
<reference evidence="3 4" key="1">
    <citation type="submission" date="2023-02" db="EMBL/GenBank/DDBJ databases">
        <title>LHISI_Scaffold_Assembly.</title>
        <authorList>
            <person name="Stuart O.P."/>
            <person name="Cleave R."/>
            <person name="Magrath M.J.L."/>
            <person name="Mikheyev A.S."/>
        </authorList>
    </citation>
    <scope>NUCLEOTIDE SEQUENCE [LARGE SCALE GENOMIC DNA]</scope>
    <source>
        <strain evidence="3">Daus_M_001</strain>
        <tissue evidence="3">Leg muscle</tissue>
    </source>
</reference>